<reference evidence="1" key="1">
    <citation type="submission" date="2024-09" db="EMBL/GenBank/DDBJ databases">
        <title>Draft Genome Sequences of Neofusicoccum parvum.</title>
        <authorList>
            <person name="Ashida A."/>
            <person name="Camagna M."/>
            <person name="Tanaka A."/>
            <person name="Takemoto D."/>
        </authorList>
    </citation>
    <scope>NUCLEOTIDE SEQUENCE</scope>
    <source>
        <strain evidence="1">PPO83</strain>
    </source>
</reference>
<dbReference type="Proteomes" id="UP001165186">
    <property type="component" value="Unassembled WGS sequence"/>
</dbReference>
<accession>A0ACB5RZL3</accession>
<comment type="caution">
    <text evidence="1">The sequence shown here is derived from an EMBL/GenBank/DDBJ whole genome shotgun (WGS) entry which is preliminary data.</text>
</comment>
<sequence>MADQQLPIILFCYPGSVYSRRVSWYLDLRRIPYTQSIQPPQLPRPLLKHTLHLNYRRIPVLAIGRSLLCDTRLILAKLEHLFPPSAAHPSLLPTADGGAAATLAALLEKWTTGPDVFFAAVGLIPATAPLLRDPAFVADRAELAGVDLAAAAASGATRPAARAHVERALGFVDAVVLAAGARDWVAGSEPSLADLQGVWVLDWLLCDPFMEGALGSPEEVGELEGRFPHAVGWVRRWRRWVVEEKGAWDAEREEPRAPVGEAEVVAKVFGEGSTFVDEAAAWDEACARVLGLERGAVVEVAPTDYGSKHKDRGRLVGFRLDEVVIEVDVEERGCALRLHFPRTGFQVQKVE</sequence>
<gene>
    <name evidence="1" type="primary">g3236</name>
    <name evidence="1" type="ORF">NpPPO83_00003236</name>
</gene>
<dbReference type="EMBL" id="BSXG01000024">
    <property type="protein sequence ID" value="GME25987.1"/>
    <property type="molecule type" value="Genomic_DNA"/>
</dbReference>
<proteinExistence type="predicted"/>
<name>A0ACB5RZL3_9PEZI</name>
<protein>
    <submittedName>
        <fullName evidence="1">Uncharacterized protein LTHEOB_6258</fullName>
    </submittedName>
</protein>
<evidence type="ECO:0000313" key="1">
    <source>
        <dbReference type="EMBL" id="GME25987.1"/>
    </source>
</evidence>
<keyword evidence="2" id="KW-1185">Reference proteome</keyword>
<organism evidence="1 2">
    <name type="scientific">Neofusicoccum parvum</name>
    <dbReference type="NCBI Taxonomy" id="310453"/>
    <lineage>
        <taxon>Eukaryota</taxon>
        <taxon>Fungi</taxon>
        <taxon>Dikarya</taxon>
        <taxon>Ascomycota</taxon>
        <taxon>Pezizomycotina</taxon>
        <taxon>Dothideomycetes</taxon>
        <taxon>Dothideomycetes incertae sedis</taxon>
        <taxon>Botryosphaeriales</taxon>
        <taxon>Botryosphaeriaceae</taxon>
        <taxon>Neofusicoccum</taxon>
    </lineage>
</organism>
<evidence type="ECO:0000313" key="2">
    <source>
        <dbReference type="Proteomes" id="UP001165186"/>
    </source>
</evidence>